<gene>
    <name evidence="3" type="ORF">CJD35_03340</name>
</gene>
<feature type="signal peptide" evidence="1">
    <location>
        <begin position="1"/>
        <end position="17"/>
    </location>
</feature>
<dbReference type="KEGG" id="shyd:CJD35_03340"/>
<feature type="chain" id="PRO_5012445099" description="ABC-type transport auxiliary lipoprotein component domain-containing protein" evidence="1">
    <location>
        <begin position="18"/>
        <end position="197"/>
    </location>
</feature>
<dbReference type="RefSeq" id="WP_017181952.1">
    <property type="nucleotide sequence ID" value="NZ_CP022745.1"/>
</dbReference>
<proteinExistence type="predicted"/>
<name>A0A249MQK4_SPHXE</name>
<dbReference type="SUPFAM" id="SSF159594">
    <property type="entry name" value="XCC0632-like"/>
    <property type="match status" value="1"/>
</dbReference>
<sequence>MIRLASILLLLTLPACAALKGGDAPVTMRVSPRFAVGPLQPAPTLAVAPVQARGLSGGARYAYVDAATPGEIRQAATLFWEEPPATTLARALVAGLRTRFAAVTGPDLSLAADRRIVATLDRFEEVTGAGAAQAVIAFDVTQVALGKAVWTGRYCATQPITSAAGTARAAAFQGAIEQAVAAFVEDAVSGRVTTASC</sequence>
<dbReference type="EMBL" id="CP022745">
    <property type="protein sequence ID" value="ASY43598.1"/>
    <property type="molecule type" value="Genomic_DNA"/>
</dbReference>
<reference evidence="3 4" key="1">
    <citation type="submission" date="2017-08" db="EMBL/GenBank/DDBJ databases">
        <title>Whole Genome Sequence of Sphingobium hydrophobicum C1: Insights into Adaption to the Electronic-waste Contaminated Sediment.</title>
        <authorList>
            <person name="Song D."/>
            <person name="Chen X."/>
            <person name="Xu M."/>
        </authorList>
    </citation>
    <scope>NUCLEOTIDE SEQUENCE [LARGE SCALE GENOMIC DNA]</scope>
    <source>
        <strain evidence="3 4">C1</strain>
    </source>
</reference>
<dbReference type="AlphaFoldDB" id="A0A249MQK4"/>
<dbReference type="InterPro" id="IPR005586">
    <property type="entry name" value="ABC_trans_aux"/>
</dbReference>
<accession>A0A249MQK4</accession>
<keyword evidence="1" id="KW-0732">Signal</keyword>
<evidence type="ECO:0000259" key="2">
    <source>
        <dbReference type="Pfam" id="PF03886"/>
    </source>
</evidence>
<evidence type="ECO:0000313" key="3">
    <source>
        <dbReference type="EMBL" id="ASY43598.1"/>
    </source>
</evidence>
<evidence type="ECO:0000313" key="4">
    <source>
        <dbReference type="Proteomes" id="UP000217141"/>
    </source>
</evidence>
<organism evidence="3 4">
    <name type="scientific">Sphingobium xenophagum</name>
    <dbReference type="NCBI Taxonomy" id="121428"/>
    <lineage>
        <taxon>Bacteria</taxon>
        <taxon>Pseudomonadati</taxon>
        <taxon>Pseudomonadota</taxon>
        <taxon>Alphaproteobacteria</taxon>
        <taxon>Sphingomonadales</taxon>
        <taxon>Sphingomonadaceae</taxon>
        <taxon>Sphingobium</taxon>
    </lineage>
</organism>
<evidence type="ECO:0000256" key="1">
    <source>
        <dbReference type="SAM" id="SignalP"/>
    </source>
</evidence>
<feature type="domain" description="ABC-type transport auxiliary lipoprotein component" evidence="2">
    <location>
        <begin position="42"/>
        <end position="181"/>
    </location>
</feature>
<dbReference type="Proteomes" id="UP000217141">
    <property type="component" value="Chromosome I"/>
</dbReference>
<dbReference type="Pfam" id="PF03886">
    <property type="entry name" value="ABC_trans_aux"/>
    <property type="match status" value="1"/>
</dbReference>
<protein>
    <recommendedName>
        <fullName evidence="2">ABC-type transport auxiliary lipoprotein component domain-containing protein</fullName>
    </recommendedName>
</protein>
<dbReference type="Gene3D" id="3.40.50.10610">
    <property type="entry name" value="ABC-type transport auxiliary lipoprotein component"/>
    <property type="match status" value="1"/>
</dbReference>